<proteinExistence type="predicted"/>
<dbReference type="OrthoDB" id="2317001at2"/>
<dbReference type="InterPro" id="IPR000551">
    <property type="entry name" value="MerR-type_HTH_dom"/>
</dbReference>
<dbReference type="GO" id="GO:0003677">
    <property type="term" value="F:DNA binding"/>
    <property type="evidence" value="ECO:0007669"/>
    <property type="project" value="InterPro"/>
</dbReference>
<evidence type="ECO:0000313" key="3">
    <source>
        <dbReference type="Proteomes" id="UP000076480"/>
    </source>
</evidence>
<protein>
    <recommendedName>
        <fullName evidence="1">HTH merR-type domain-containing protein</fullName>
    </recommendedName>
</protein>
<reference evidence="2 3" key="1">
    <citation type="submission" date="2015-02" db="EMBL/GenBank/DDBJ databases">
        <title>Draft genome sequence of Lactobacillus collinoides CUPV2371 isolated from a natural cider, the first genome sequence of a strain of this species.</title>
        <authorList>
            <person name="Puertas A.I."/>
            <person name="Spano G."/>
            <person name="Capozzi V."/>
            <person name="Lamontanara A."/>
            <person name="Orru L."/>
            <person name="Duenas M.T."/>
        </authorList>
    </citation>
    <scope>NUCLEOTIDE SEQUENCE [LARGE SCALE GENOMIC DNA]</scope>
    <source>
        <strain evidence="2 3">237</strain>
    </source>
</reference>
<gene>
    <name evidence="2" type="ORF">TY91_00895</name>
</gene>
<dbReference type="PATRIC" id="fig|33960.6.peg.30"/>
<dbReference type="SUPFAM" id="SSF46955">
    <property type="entry name" value="Putative DNA-binding domain"/>
    <property type="match status" value="1"/>
</dbReference>
<evidence type="ECO:0000259" key="1">
    <source>
        <dbReference type="PROSITE" id="PS50937"/>
    </source>
</evidence>
<dbReference type="Gene3D" id="1.10.1660.10">
    <property type="match status" value="1"/>
</dbReference>
<dbReference type="Pfam" id="PF13411">
    <property type="entry name" value="MerR_1"/>
    <property type="match status" value="1"/>
</dbReference>
<dbReference type="AlphaFoldDB" id="A0A161XXB1"/>
<organism evidence="2 3">
    <name type="scientific">Secundilactobacillus collinoides</name>
    <name type="common">Lactobacillus collinoides</name>
    <dbReference type="NCBI Taxonomy" id="33960"/>
    <lineage>
        <taxon>Bacteria</taxon>
        <taxon>Bacillati</taxon>
        <taxon>Bacillota</taxon>
        <taxon>Bacilli</taxon>
        <taxon>Lactobacillales</taxon>
        <taxon>Lactobacillaceae</taxon>
        <taxon>Secundilactobacillus</taxon>
    </lineage>
</organism>
<name>A0A161XXB1_SECCO</name>
<dbReference type="Proteomes" id="UP000076480">
    <property type="component" value="Unassembled WGS sequence"/>
</dbReference>
<dbReference type="GO" id="GO:0006355">
    <property type="term" value="P:regulation of DNA-templated transcription"/>
    <property type="evidence" value="ECO:0007669"/>
    <property type="project" value="InterPro"/>
</dbReference>
<keyword evidence="3" id="KW-1185">Reference proteome</keyword>
<evidence type="ECO:0000313" key="2">
    <source>
        <dbReference type="EMBL" id="KZL43198.1"/>
    </source>
</evidence>
<dbReference type="PROSITE" id="PS50937">
    <property type="entry name" value="HTH_MERR_2"/>
    <property type="match status" value="1"/>
</dbReference>
<sequence>MTLAELAAKSGVTTETIAGYTKAGLLPCKDERTTYTDRDLYWLDMITCFVDNGSSLTEMRALMPICERAEEGV</sequence>
<accession>A0A161XXB1</accession>
<comment type="caution">
    <text evidence="2">The sequence shown here is derived from an EMBL/GenBank/DDBJ whole genome shotgun (WGS) entry which is preliminary data.</text>
</comment>
<dbReference type="EMBL" id="JYDC01000010">
    <property type="protein sequence ID" value="KZL43198.1"/>
    <property type="molecule type" value="Genomic_DNA"/>
</dbReference>
<feature type="domain" description="HTH merR-type" evidence="1">
    <location>
        <begin position="1"/>
        <end position="65"/>
    </location>
</feature>
<dbReference type="RefSeq" id="WP_063285112.1">
    <property type="nucleotide sequence ID" value="NZ_JYDC01000010.1"/>
</dbReference>
<dbReference type="InterPro" id="IPR009061">
    <property type="entry name" value="DNA-bd_dom_put_sf"/>
</dbReference>